<evidence type="ECO:0000313" key="2">
    <source>
        <dbReference type="Proteomes" id="UP000623467"/>
    </source>
</evidence>
<dbReference type="Proteomes" id="UP000623467">
    <property type="component" value="Unassembled WGS sequence"/>
</dbReference>
<reference evidence="1" key="1">
    <citation type="submission" date="2020-05" db="EMBL/GenBank/DDBJ databases">
        <title>Mycena genomes resolve the evolution of fungal bioluminescence.</title>
        <authorList>
            <person name="Tsai I.J."/>
        </authorList>
    </citation>
    <scope>NUCLEOTIDE SEQUENCE</scope>
    <source>
        <strain evidence="1">160909Yilan</strain>
    </source>
</reference>
<gene>
    <name evidence="1" type="ORF">MSAN_02301400</name>
</gene>
<organism evidence="1 2">
    <name type="scientific">Mycena sanguinolenta</name>
    <dbReference type="NCBI Taxonomy" id="230812"/>
    <lineage>
        <taxon>Eukaryota</taxon>
        <taxon>Fungi</taxon>
        <taxon>Dikarya</taxon>
        <taxon>Basidiomycota</taxon>
        <taxon>Agaricomycotina</taxon>
        <taxon>Agaricomycetes</taxon>
        <taxon>Agaricomycetidae</taxon>
        <taxon>Agaricales</taxon>
        <taxon>Marasmiineae</taxon>
        <taxon>Mycenaceae</taxon>
        <taxon>Mycena</taxon>
    </lineage>
</organism>
<dbReference type="EMBL" id="JACAZH010000037">
    <property type="protein sequence ID" value="KAF7336472.1"/>
    <property type="molecule type" value="Genomic_DNA"/>
</dbReference>
<sequence>MPVVTIRALRAVASFCGETTLSSFTEPARFRQASRAASTAPRRRLARRYRYLHFPRHDYGALQTTVTLPYGLLRHPTLPPQTPLMLAMLEISQTTGCVSSFCRTPAALARSTLNPIRTAYILCRTRGDLGY</sequence>
<protein>
    <submittedName>
        <fullName evidence="1">Uncharacterized protein</fullName>
    </submittedName>
</protein>
<evidence type="ECO:0000313" key="1">
    <source>
        <dbReference type="EMBL" id="KAF7336472.1"/>
    </source>
</evidence>
<dbReference type="AlphaFoldDB" id="A0A8H6X9C5"/>
<proteinExistence type="predicted"/>
<comment type="caution">
    <text evidence="1">The sequence shown here is derived from an EMBL/GenBank/DDBJ whole genome shotgun (WGS) entry which is preliminary data.</text>
</comment>
<name>A0A8H6X9C5_9AGAR</name>
<accession>A0A8H6X9C5</accession>
<keyword evidence="2" id="KW-1185">Reference proteome</keyword>